<evidence type="ECO:0000313" key="7">
    <source>
        <dbReference type="Proteomes" id="UP000184363"/>
    </source>
</evidence>
<keyword evidence="7" id="KW-1185">Reference proteome</keyword>
<evidence type="ECO:0000256" key="2">
    <source>
        <dbReference type="ARBA" id="ARBA00023015"/>
    </source>
</evidence>
<dbReference type="Gene3D" id="1.10.10.10">
    <property type="entry name" value="Winged helix-like DNA-binding domain superfamily/Winged helix DNA-binding domain"/>
    <property type="match status" value="1"/>
</dbReference>
<accession>A0A1M6Z6P0</accession>
<evidence type="ECO:0000259" key="5">
    <source>
        <dbReference type="PROSITE" id="PS50931"/>
    </source>
</evidence>
<dbReference type="PANTHER" id="PTHR30419">
    <property type="entry name" value="HTH-TYPE TRANSCRIPTIONAL REGULATOR YBHD"/>
    <property type="match status" value="1"/>
</dbReference>
<dbReference type="GO" id="GO:0003677">
    <property type="term" value="F:DNA binding"/>
    <property type="evidence" value="ECO:0007669"/>
    <property type="project" value="UniProtKB-KW"/>
</dbReference>
<keyword evidence="4" id="KW-0804">Transcription</keyword>
<dbReference type="InterPro" id="IPR005119">
    <property type="entry name" value="LysR_subst-bd"/>
</dbReference>
<dbReference type="PRINTS" id="PR00039">
    <property type="entry name" value="HTHLYSR"/>
</dbReference>
<evidence type="ECO:0000256" key="1">
    <source>
        <dbReference type="ARBA" id="ARBA00009437"/>
    </source>
</evidence>
<dbReference type="Pfam" id="PF00126">
    <property type="entry name" value="HTH_1"/>
    <property type="match status" value="1"/>
</dbReference>
<name>A0A1M6Z6P0_PSETH</name>
<dbReference type="RefSeq" id="WP_073459736.1">
    <property type="nucleotide sequence ID" value="NZ_CALGVN010000007.1"/>
</dbReference>
<dbReference type="STRING" id="1848.SAMN05443637_122120"/>
<organism evidence="6 7">
    <name type="scientific">Pseudonocardia thermophila</name>
    <dbReference type="NCBI Taxonomy" id="1848"/>
    <lineage>
        <taxon>Bacteria</taxon>
        <taxon>Bacillati</taxon>
        <taxon>Actinomycetota</taxon>
        <taxon>Actinomycetes</taxon>
        <taxon>Pseudonocardiales</taxon>
        <taxon>Pseudonocardiaceae</taxon>
        <taxon>Pseudonocardia</taxon>
    </lineage>
</organism>
<keyword evidence="3 6" id="KW-0238">DNA-binding</keyword>
<keyword evidence="2" id="KW-0805">Transcription regulation</keyword>
<dbReference type="InterPro" id="IPR036388">
    <property type="entry name" value="WH-like_DNA-bd_sf"/>
</dbReference>
<dbReference type="InterPro" id="IPR000847">
    <property type="entry name" value="LysR_HTH_N"/>
</dbReference>
<dbReference type="Proteomes" id="UP000184363">
    <property type="component" value="Unassembled WGS sequence"/>
</dbReference>
<evidence type="ECO:0000256" key="4">
    <source>
        <dbReference type="ARBA" id="ARBA00023163"/>
    </source>
</evidence>
<dbReference type="FunFam" id="1.10.10.10:FF:000001">
    <property type="entry name" value="LysR family transcriptional regulator"/>
    <property type="match status" value="1"/>
</dbReference>
<dbReference type="AlphaFoldDB" id="A0A1M6Z6P0"/>
<evidence type="ECO:0000256" key="3">
    <source>
        <dbReference type="ARBA" id="ARBA00023125"/>
    </source>
</evidence>
<sequence length="310" mass="34235">MLLRRLEYLAALARERHFGRAAAACHVSQPALSEGIRRLEAELGVQIVRRGRSFEGFTPEGERAVAWAQRIVSDAGALRADLRSMRGGLTGTLRIGAIPTALTVTSLLTAPFCDRHPQVTVSIESLSSREIVHGLAEFELDVGMTYVDGEPLGAVRTIPLYGERYLLLTPADGPFADRSEIGWAELVDLPMCLLSPVMQNRRIIDRNCTEAGVTVLPQVEADTISVLYAHVATRRWSTVIAHTWLHMFGVPEGLRVIPMVAPRRLHRVGLVLTEREPEPMLARALVDVARRLDLRTQLDALVARYVGEPS</sequence>
<dbReference type="EMBL" id="FRAP01000022">
    <property type="protein sequence ID" value="SHL26144.1"/>
    <property type="molecule type" value="Genomic_DNA"/>
</dbReference>
<gene>
    <name evidence="6" type="ORF">SAMN05443637_122120</name>
</gene>
<evidence type="ECO:0000313" key="6">
    <source>
        <dbReference type="EMBL" id="SHL26144.1"/>
    </source>
</evidence>
<dbReference type="GO" id="GO:0003700">
    <property type="term" value="F:DNA-binding transcription factor activity"/>
    <property type="evidence" value="ECO:0007669"/>
    <property type="project" value="InterPro"/>
</dbReference>
<dbReference type="PROSITE" id="PS50931">
    <property type="entry name" value="HTH_LYSR"/>
    <property type="match status" value="1"/>
</dbReference>
<dbReference type="Pfam" id="PF03466">
    <property type="entry name" value="LysR_substrate"/>
    <property type="match status" value="1"/>
</dbReference>
<reference evidence="6 7" key="1">
    <citation type="submission" date="2016-11" db="EMBL/GenBank/DDBJ databases">
        <authorList>
            <person name="Jaros S."/>
            <person name="Januszkiewicz K."/>
            <person name="Wedrychowicz H."/>
        </authorList>
    </citation>
    <scope>NUCLEOTIDE SEQUENCE [LARGE SCALE GENOMIC DNA]</scope>
    <source>
        <strain evidence="6 7">DSM 43832</strain>
    </source>
</reference>
<dbReference type="Gene3D" id="3.40.190.290">
    <property type="match status" value="1"/>
</dbReference>
<dbReference type="OrthoDB" id="3181812at2"/>
<dbReference type="InterPro" id="IPR036390">
    <property type="entry name" value="WH_DNA-bd_sf"/>
</dbReference>
<dbReference type="InterPro" id="IPR050950">
    <property type="entry name" value="HTH-type_LysR_regulators"/>
</dbReference>
<feature type="domain" description="HTH lysR-type" evidence="5">
    <location>
        <begin position="1"/>
        <end position="57"/>
    </location>
</feature>
<proteinExistence type="inferred from homology"/>
<dbReference type="PANTHER" id="PTHR30419:SF31">
    <property type="entry name" value="BLR3139 PROTEIN"/>
    <property type="match status" value="1"/>
</dbReference>
<protein>
    <submittedName>
        <fullName evidence="6">DNA-binding transcriptional regulator, LysR family</fullName>
    </submittedName>
</protein>
<dbReference type="SUPFAM" id="SSF46785">
    <property type="entry name" value="Winged helix' DNA-binding domain"/>
    <property type="match status" value="1"/>
</dbReference>
<comment type="similarity">
    <text evidence="1">Belongs to the LysR transcriptional regulatory family.</text>
</comment>
<dbReference type="SUPFAM" id="SSF53850">
    <property type="entry name" value="Periplasmic binding protein-like II"/>
    <property type="match status" value="1"/>
</dbReference>
<dbReference type="CDD" id="cd05466">
    <property type="entry name" value="PBP2_LTTR_substrate"/>
    <property type="match status" value="1"/>
</dbReference>
<dbReference type="GO" id="GO:0005829">
    <property type="term" value="C:cytosol"/>
    <property type="evidence" value="ECO:0007669"/>
    <property type="project" value="TreeGrafter"/>
</dbReference>